<evidence type="ECO:0000313" key="1">
    <source>
        <dbReference type="EMBL" id="KAF5314078.1"/>
    </source>
</evidence>
<name>A0A8H5B137_9AGAR</name>
<sequence>MSSKRALGAEEPKELSATLNEEEAAKLDAVRREIAKLDLYMEKQEILMYTPSYKKRQEITKTIPNFWPVALMHHNIILVHSQHSSDQTAFTYLEDIWVTRDPVEHRAFTIEFTFKENPYFSDKTLKKEFKYKAPEVDEAVNKPNEHGITDAMLEFDWFKHIEPSTIKINWKDDEHNLTKLYPRVLDEDDDDLPAESGSFFNFFEHKSDPFTIGEAIATEVFPNAIDYFMGDVEDSDVDSDDEEDDSEDDENEEEIDLEKPRPKKRKV</sequence>
<dbReference type="GO" id="GO:0006334">
    <property type="term" value="P:nucleosome assembly"/>
    <property type="evidence" value="ECO:0007669"/>
    <property type="project" value="InterPro"/>
</dbReference>
<comment type="caution">
    <text evidence="1">The sequence shown here is derived from an EMBL/GenBank/DDBJ whole genome shotgun (WGS) entry which is preliminary data.</text>
</comment>
<dbReference type="OrthoDB" id="19419at2759"/>
<dbReference type="InterPro" id="IPR002164">
    <property type="entry name" value="NAP_family"/>
</dbReference>
<organism evidence="1 2">
    <name type="scientific">Ephemerocybe angulata</name>
    <dbReference type="NCBI Taxonomy" id="980116"/>
    <lineage>
        <taxon>Eukaryota</taxon>
        <taxon>Fungi</taxon>
        <taxon>Dikarya</taxon>
        <taxon>Basidiomycota</taxon>
        <taxon>Agaricomycotina</taxon>
        <taxon>Agaricomycetes</taxon>
        <taxon>Agaricomycetidae</taxon>
        <taxon>Agaricales</taxon>
        <taxon>Agaricineae</taxon>
        <taxon>Psathyrellaceae</taxon>
        <taxon>Ephemerocybe</taxon>
    </lineage>
</organism>
<gene>
    <name evidence="1" type="ORF">D9611_006764</name>
</gene>
<dbReference type="PANTHER" id="PTHR11875">
    <property type="entry name" value="TESTIS-SPECIFIC Y-ENCODED PROTEIN"/>
    <property type="match status" value="1"/>
</dbReference>
<dbReference type="InterPro" id="IPR037231">
    <property type="entry name" value="NAP-like_sf"/>
</dbReference>
<keyword evidence="2" id="KW-1185">Reference proteome</keyword>
<reference evidence="1 2" key="1">
    <citation type="journal article" date="2020" name="ISME J.">
        <title>Uncovering the hidden diversity of litter-decomposition mechanisms in mushroom-forming fungi.</title>
        <authorList>
            <person name="Floudas D."/>
            <person name="Bentzer J."/>
            <person name="Ahren D."/>
            <person name="Johansson T."/>
            <person name="Persson P."/>
            <person name="Tunlid A."/>
        </authorList>
    </citation>
    <scope>NUCLEOTIDE SEQUENCE [LARGE SCALE GENOMIC DNA]</scope>
    <source>
        <strain evidence="1 2">CBS 175.51</strain>
    </source>
</reference>
<evidence type="ECO:0000313" key="2">
    <source>
        <dbReference type="Proteomes" id="UP000541558"/>
    </source>
</evidence>
<accession>A0A8H5B137</accession>
<protein>
    <submittedName>
        <fullName evidence="1">Uncharacterized protein</fullName>
    </submittedName>
</protein>
<proteinExistence type="predicted"/>
<dbReference type="GO" id="GO:0005634">
    <property type="term" value="C:nucleus"/>
    <property type="evidence" value="ECO:0007669"/>
    <property type="project" value="InterPro"/>
</dbReference>
<dbReference type="Pfam" id="PF00956">
    <property type="entry name" value="NAP"/>
    <property type="match status" value="1"/>
</dbReference>
<dbReference type="Proteomes" id="UP000541558">
    <property type="component" value="Unassembled WGS sequence"/>
</dbReference>
<dbReference type="SUPFAM" id="SSF143113">
    <property type="entry name" value="NAP-like"/>
    <property type="match status" value="1"/>
</dbReference>
<dbReference type="EMBL" id="JAACJK010000222">
    <property type="protein sequence ID" value="KAF5314078.1"/>
    <property type="molecule type" value="Genomic_DNA"/>
</dbReference>
<dbReference type="Gene3D" id="3.30.1120.90">
    <property type="entry name" value="Nucleosome assembly protein"/>
    <property type="match status" value="1"/>
</dbReference>